<feature type="transmembrane region" description="Helical" evidence="6">
    <location>
        <begin position="488"/>
        <end position="512"/>
    </location>
</feature>
<feature type="transmembrane region" description="Helical" evidence="6">
    <location>
        <begin position="81"/>
        <end position="104"/>
    </location>
</feature>
<evidence type="ECO:0000256" key="5">
    <source>
        <dbReference type="ARBA" id="ARBA00023136"/>
    </source>
</evidence>
<dbReference type="Pfam" id="PF03176">
    <property type="entry name" value="MMPL"/>
    <property type="match status" value="2"/>
</dbReference>
<sequence length="627" mass="65425">MILVALSGEVAERDLATDRIEAAVAGVELPVGVTADLTGETPLNKALADVEREDQVRAEIIGLSLAILLLVWGLRSLLASGLAVVSAILGVALSSCGIAVIAGSLGMSQFALVVATIIGLGVGIDYALFIISRFREELAERADTSQATVLVALTRALQTSGHTVIISGVIVMVSLCSIMIIDGPVFREIAIAAGLVVLCSMFAAVTALPALLAVLAPRLAARPHRSDTKTDPTTGRWYRWVTLVQRRPAAWGVPTFLLLILLAVPVTGMKLGLDLGIGTLSETPAGRGYATAADAFGGSAVAPIYLSACVGEWRTLNNGDATRVRGYLDGLEGNGGVLSTASVFDVAPTDFESLAGGPVGRAVSGSLIDDAERPRCLLALVQPAHPVDAPETGALVDQLRGDAAALAANGIQVHIGGMSAQYRDLAEETSAMLPLVVLLVLVLSLIYLVITLRSVVIPIKAIALNALATAAALGATIAVFQFGYGESLFAFTSVGSIQAFLPVAMFAVLFGLSMDYEVFMVRRIREEYLLCGDTAEAVRRAMARVAPQITIAGLIMIAVFGSLVVADVLELKQIGFGLAVAIAIDISLIRLIMVPVLMSLADGWNWWFPGSQKPTAAPSGAPREGSR</sequence>
<dbReference type="Gene3D" id="1.20.1640.10">
    <property type="entry name" value="Multidrug efflux transporter AcrB transmembrane domain"/>
    <property type="match status" value="2"/>
</dbReference>
<dbReference type="InterPro" id="IPR000731">
    <property type="entry name" value="SSD"/>
</dbReference>
<evidence type="ECO:0000259" key="7">
    <source>
        <dbReference type="PROSITE" id="PS50156"/>
    </source>
</evidence>
<organism evidence="8 9">
    <name type="scientific">Nocardia mangyaensis</name>
    <dbReference type="NCBI Taxonomy" id="2213200"/>
    <lineage>
        <taxon>Bacteria</taxon>
        <taxon>Bacillati</taxon>
        <taxon>Actinomycetota</taxon>
        <taxon>Actinomycetes</taxon>
        <taxon>Mycobacteriales</taxon>
        <taxon>Nocardiaceae</taxon>
        <taxon>Nocardia</taxon>
    </lineage>
</organism>
<feature type="transmembrane region" description="Helical" evidence="6">
    <location>
        <begin position="56"/>
        <end position="74"/>
    </location>
</feature>
<feature type="domain" description="SSD" evidence="7">
    <location>
        <begin position="81"/>
        <end position="214"/>
    </location>
</feature>
<feature type="transmembrane region" description="Helical" evidence="6">
    <location>
        <begin position="164"/>
        <end position="183"/>
    </location>
</feature>
<dbReference type="GO" id="GO:0005886">
    <property type="term" value="C:plasma membrane"/>
    <property type="evidence" value="ECO:0007669"/>
    <property type="project" value="UniProtKB-SubCell"/>
</dbReference>
<keyword evidence="2" id="KW-1003">Cell membrane</keyword>
<feature type="transmembrane region" description="Helical" evidence="6">
    <location>
        <begin position="462"/>
        <end position="482"/>
    </location>
</feature>
<dbReference type="EMBL" id="CP018082">
    <property type="protein sequence ID" value="APE38100.1"/>
    <property type="molecule type" value="Genomic_DNA"/>
</dbReference>
<evidence type="ECO:0000256" key="3">
    <source>
        <dbReference type="ARBA" id="ARBA00022692"/>
    </source>
</evidence>
<evidence type="ECO:0000256" key="2">
    <source>
        <dbReference type="ARBA" id="ARBA00022475"/>
    </source>
</evidence>
<keyword evidence="3 6" id="KW-0812">Transmembrane</keyword>
<feature type="transmembrane region" description="Helical" evidence="6">
    <location>
        <begin position="549"/>
        <end position="569"/>
    </location>
</feature>
<dbReference type="PANTHER" id="PTHR33406:SF13">
    <property type="entry name" value="MEMBRANE PROTEIN YDFJ"/>
    <property type="match status" value="1"/>
</dbReference>
<keyword evidence="5 6" id="KW-0472">Membrane</keyword>
<evidence type="ECO:0000256" key="4">
    <source>
        <dbReference type="ARBA" id="ARBA00022989"/>
    </source>
</evidence>
<feature type="transmembrane region" description="Helical" evidence="6">
    <location>
        <begin position="189"/>
        <end position="216"/>
    </location>
</feature>
<dbReference type="Proteomes" id="UP000183810">
    <property type="component" value="Chromosome"/>
</dbReference>
<comment type="subcellular location">
    <subcellularLocation>
        <location evidence="1">Cell membrane</location>
        <topology evidence="1">Multi-pass membrane protein</topology>
    </subcellularLocation>
</comment>
<dbReference type="PANTHER" id="PTHR33406">
    <property type="entry name" value="MEMBRANE PROTEIN MJ1562-RELATED"/>
    <property type="match status" value="1"/>
</dbReference>
<dbReference type="KEGG" id="nsl:BOX37_07370"/>
<proteinExistence type="predicted"/>
<gene>
    <name evidence="8" type="ORF">BOX37_07370</name>
</gene>
<feature type="transmembrane region" description="Helical" evidence="6">
    <location>
        <begin position="431"/>
        <end position="450"/>
    </location>
</feature>
<dbReference type="AlphaFoldDB" id="A0A1J0W186"/>
<keyword evidence="9" id="KW-1185">Reference proteome</keyword>
<evidence type="ECO:0000256" key="1">
    <source>
        <dbReference type="ARBA" id="ARBA00004651"/>
    </source>
</evidence>
<keyword evidence="4 6" id="KW-1133">Transmembrane helix</keyword>
<dbReference type="InterPro" id="IPR004869">
    <property type="entry name" value="MMPL_dom"/>
</dbReference>
<evidence type="ECO:0000256" key="6">
    <source>
        <dbReference type="SAM" id="Phobius"/>
    </source>
</evidence>
<dbReference type="PROSITE" id="PS50156">
    <property type="entry name" value="SSD"/>
    <property type="match status" value="1"/>
</dbReference>
<evidence type="ECO:0000313" key="8">
    <source>
        <dbReference type="EMBL" id="APE38100.1"/>
    </source>
</evidence>
<evidence type="ECO:0000313" key="9">
    <source>
        <dbReference type="Proteomes" id="UP000183810"/>
    </source>
</evidence>
<dbReference type="InterPro" id="IPR050545">
    <property type="entry name" value="Mycobact_MmpL"/>
</dbReference>
<protein>
    <recommendedName>
        <fullName evidence="7">SSD domain-containing protein</fullName>
    </recommendedName>
</protein>
<feature type="transmembrane region" description="Helical" evidence="6">
    <location>
        <begin position="575"/>
        <end position="598"/>
    </location>
</feature>
<dbReference type="SUPFAM" id="SSF82866">
    <property type="entry name" value="Multidrug efflux transporter AcrB transmembrane domain"/>
    <property type="match status" value="2"/>
</dbReference>
<feature type="transmembrane region" description="Helical" evidence="6">
    <location>
        <begin position="110"/>
        <end position="131"/>
    </location>
</feature>
<reference evidence="8" key="1">
    <citation type="submission" date="2016-11" db="EMBL/GenBank/DDBJ databases">
        <authorList>
            <person name="Jaros S."/>
            <person name="Januszkiewicz K."/>
            <person name="Wedrychowicz H."/>
        </authorList>
    </citation>
    <scope>NUCLEOTIDE SEQUENCE [LARGE SCALE GENOMIC DNA]</scope>
    <source>
        <strain evidence="8">Y48</strain>
    </source>
</reference>
<feature type="transmembrane region" description="Helical" evidence="6">
    <location>
        <begin position="249"/>
        <end position="268"/>
    </location>
</feature>
<name>A0A1J0W186_9NOCA</name>
<accession>A0A1J0W186</accession>